<evidence type="ECO:0000313" key="9">
    <source>
        <dbReference type="Proteomes" id="UP001152607"/>
    </source>
</evidence>
<gene>
    <name evidence="8" type="ORF">PDIGIT_LOCUS7352</name>
</gene>
<evidence type="ECO:0008006" key="10">
    <source>
        <dbReference type="Google" id="ProtNLM"/>
    </source>
</evidence>
<dbReference type="GO" id="GO:0004497">
    <property type="term" value="F:monooxygenase activity"/>
    <property type="evidence" value="ECO:0007669"/>
    <property type="project" value="UniProtKB-KW"/>
</dbReference>
<dbReference type="GO" id="GO:0020037">
    <property type="term" value="F:heme binding"/>
    <property type="evidence" value="ECO:0007669"/>
    <property type="project" value="InterPro"/>
</dbReference>
<dbReference type="Gene3D" id="1.10.630.10">
    <property type="entry name" value="Cytochrome P450"/>
    <property type="match status" value="1"/>
</dbReference>
<evidence type="ECO:0000256" key="1">
    <source>
        <dbReference type="ARBA" id="ARBA00001971"/>
    </source>
</evidence>
<proteinExistence type="inferred from homology"/>
<keyword evidence="3 7" id="KW-0560">Oxidoreductase</keyword>
<keyword evidence="2 6" id="KW-0479">Metal-binding</keyword>
<dbReference type="PROSITE" id="PS00086">
    <property type="entry name" value="CYTOCHROME_P450"/>
    <property type="match status" value="1"/>
</dbReference>
<dbReference type="PRINTS" id="PR00385">
    <property type="entry name" value="P450"/>
</dbReference>
<dbReference type="PANTHER" id="PTHR24303:SF31">
    <property type="entry name" value="CYTOCHROME P450 307A1-RELATED"/>
    <property type="match status" value="1"/>
</dbReference>
<dbReference type="Proteomes" id="UP001152607">
    <property type="component" value="Unassembled WGS sequence"/>
</dbReference>
<evidence type="ECO:0000256" key="2">
    <source>
        <dbReference type="ARBA" id="ARBA00022723"/>
    </source>
</evidence>
<evidence type="ECO:0000313" key="8">
    <source>
        <dbReference type="EMBL" id="CAI6334295.1"/>
    </source>
</evidence>
<keyword evidence="9" id="KW-1185">Reference proteome</keyword>
<dbReference type="AlphaFoldDB" id="A0A9W4XMV1"/>
<dbReference type="CDD" id="cd20615">
    <property type="entry name" value="CYP_GliC-like"/>
    <property type="match status" value="1"/>
</dbReference>
<accession>A0A9W4XMV1</accession>
<comment type="similarity">
    <text evidence="7">Belongs to the cytochrome P450 family.</text>
</comment>
<dbReference type="InterPro" id="IPR002401">
    <property type="entry name" value="Cyt_P450_E_grp-I"/>
</dbReference>
<dbReference type="Pfam" id="PF00067">
    <property type="entry name" value="p450"/>
    <property type="match status" value="1"/>
</dbReference>
<comment type="caution">
    <text evidence="8">The sequence shown here is derived from an EMBL/GenBank/DDBJ whole genome shotgun (WGS) entry which is preliminary data.</text>
</comment>
<protein>
    <recommendedName>
        <fullName evidence="10">Cytochrome P450 monooxygenase</fullName>
    </recommendedName>
</protein>
<evidence type="ECO:0000256" key="6">
    <source>
        <dbReference type="PIRSR" id="PIRSR602401-1"/>
    </source>
</evidence>
<reference evidence="8" key="1">
    <citation type="submission" date="2023-01" db="EMBL/GenBank/DDBJ databases">
        <authorList>
            <person name="Van Ghelder C."/>
            <person name="Rancurel C."/>
        </authorList>
    </citation>
    <scope>NUCLEOTIDE SEQUENCE</scope>
    <source>
        <strain evidence="8">CNCM I-4278</strain>
    </source>
</reference>
<organism evidence="8 9">
    <name type="scientific">Periconia digitata</name>
    <dbReference type="NCBI Taxonomy" id="1303443"/>
    <lineage>
        <taxon>Eukaryota</taxon>
        <taxon>Fungi</taxon>
        <taxon>Dikarya</taxon>
        <taxon>Ascomycota</taxon>
        <taxon>Pezizomycotina</taxon>
        <taxon>Dothideomycetes</taxon>
        <taxon>Pleosporomycetidae</taxon>
        <taxon>Pleosporales</taxon>
        <taxon>Massarineae</taxon>
        <taxon>Periconiaceae</taxon>
        <taxon>Periconia</taxon>
    </lineage>
</organism>
<dbReference type="InterPro" id="IPR036396">
    <property type="entry name" value="Cyt_P450_sf"/>
</dbReference>
<dbReference type="OrthoDB" id="2789670at2759"/>
<evidence type="ECO:0000256" key="5">
    <source>
        <dbReference type="ARBA" id="ARBA00023033"/>
    </source>
</evidence>
<dbReference type="PANTHER" id="PTHR24303">
    <property type="entry name" value="HEME-BINDING MONOOXYGENASE FAMILY"/>
    <property type="match status" value="1"/>
</dbReference>
<feature type="binding site" description="axial binding residue" evidence="6">
    <location>
        <position position="449"/>
    </location>
    <ligand>
        <name>heme</name>
        <dbReference type="ChEBI" id="CHEBI:30413"/>
    </ligand>
    <ligandPart>
        <name>Fe</name>
        <dbReference type="ChEBI" id="CHEBI:18248"/>
    </ligandPart>
</feature>
<keyword evidence="6 7" id="KW-0349">Heme</keyword>
<name>A0A9W4XMV1_9PLEO</name>
<sequence>MECYVSWVICLAVASCVYIFSSYVNAIGTRFLSVSLNYYLSWRHPIHHVDGKNVIPSCRYQWPDGQGDEAKFLQGTSRSQEWREKYGPVFRLWSGMNPEIVVSSPEAVRDVFKDSHRHMKAISNDSGYLFGEILGSCVGLISGKAWEAVREAFSEPFTRPTMLRSTSTVVREVEKHFSAIERSENLIKGLINPAQDLKMLAFIIIARSLYGPLDKDAVERLEVLAGWREDLFLRVMKGGISRFHWSKYLPLKANALLSKFRSGWKDFNNTMIANQKCSNKTAPVAQIWETVNDGTITEEQFYQTIDEILFANLDVTLGGLSWSIMFLAGHPEYQEKLRKESGHAKTNDGLPSYLSDNTTLLSACILEASRLKPAAAFSVPQSCPTDRTIGGFVVPAGTNIVVDSHMLNIENEYWGKDGDTYRPERFLGKGRATDFRYNFWRFGFGPRQCLGKYMADLIIKATLLHLIENYDLAFMGTDDGVRSKPEVWINHPEVVLQCVKR</sequence>
<evidence type="ECO:0000256" key="7">
    <source>
        <dbReference type="RuleBase" id="RU000461"/>
    </source>
</evidence>
<dbReference type="PRINTS" id="PR00463">
    <property type="entry name" value="EP450I"/>
</dbReference>
<keyword evidence="4 6" id="KW-0408">Iron</keyword>
<dbReference type="SUPFAM" id="SSF48264">
    <property type="entry name" value="Cytochrome P450"/>
    <property type="match status" value="1"/>
</dbReference>
<evidence type="ECO:0000256" key="3">
    <source>
        <dbReference type="ARBA" id="ARBA00023002"/>
    </source>
</evidence>
<keyword evidence="5 7" id="KW-0503">Monooxygenase</keyword>
<dbReference type="GO" id="GO:0016705">
    <property type="term" value="F:oxidoreductase activity, acting on paired donors, with incorporation or reduction of molecular oxygen"/>
    <property type="evidence" value="ECO:0007669"/>
    <property type="project" value="InterPro"/>
</dbReference>
<dbReference type="InterPro" id="IPR017972">
    <property type="entry name" value="Cyt_P450_CS"/>
</dbReference>
<dbReference type="GO" id="GO:0005506">
    <property type="term" value="F:iron ion binding"/>
    <property type="evidence" value="ECO:0007669"/>
    <property type="project" value="InterPro"/>
</dbReference>
<evidence type="ECO:0000256" key="4">
    <source>
        <dbReference type="ARBA" id="ARBA00023004"/>
    </source>
</evidence>
<dbReference type="EMBL" id="CAOQHR010000004">
    <property type="protein sequence ID" value="CAI6334295.1"/>
    <property type="molecule type" value="Genomic_DNA"/>
</dbReference>
<dbReference type="InterPro" id="IPR001128">
    <property type="entry name" value="Cyt_P450"/>
</dbReference>
<comment type="cofactor">
    <cofactor evidence="1 6">
        <name>heme</name>
        <dbReference type="ChEBI" id="CHEBI:30413"/>
    </cofactor>
</comment>